<name>A0AAD6Z9E3_9AGAR</name>
<sequence length="207" mass="22985">MFEAAETIPSGEIKAYRDFFGISFTSVENASAWITSHGYQLYLQHNDSEKAPSFWDPDKAPAYTKTVHGSSTSTALKTRVADDDEANRAPISSMAQLVPMSFLPPRERHFWLACGRAKWLVSGGGPKIATGLRILYIDEAFYDMALIVNALLQDASRTVAEKSSWGWICAAAGYLSELNVCQCHKTSMETGPFAWVWLVSRIRALRP</sequence>
<protein>
    <submittedName>
        <fullName evidence="1">Uncharacterized protein</fullName>
    </submittedName>
</protein>
<evidence type="ECO:0000313" key="1">
    <source>
        <dbReference type="EMBL" id="KAJ7312689.1"/>
    </source>
</evidence>
<keyword evidence="2" id="KW-1185">Reference proteome</keyword>
<dbReference type="EMBL" id="JARIHO010000070">
    <property type="protein sequence ID" value="KAJ7312689.1"/>
    <property type="molecule type" value="Genomic_DNA"/>
</dbReference>
<proteinExistence type="predicted"/>
<dbReference type="Proteomes" id="UP001218218">
    <property type="component" value="Unassembled WGS sequence"/>
</dbReference>
<evidence type="ECO:0000313" key="2">
    <source>
        <dbReference type="Proteomes" id="UP001218218"/>
    </source>
</evidence>
<organism evidence="1 2">
    <name type="scientific">Mycena albidolilacea</name>
    <dbReference type="NCBI Taxonomy" id="1033008"/>
    <lineage>
        <taxon>Eukaryota</taxon>
        <taxon>Fungi</taxon>
        <taxon>Dikarya</taxon>
        <taxon>Basidiomycota</taxon>
        <taxon>Agaricomycotina</taxon>
        <taxon>Agaricomycetes</taxon>
        <taxon>Agaricomycetidae</taxon>
        <taxon>Agaricales</taxon>
        <taxon>Marasmiineae</taxon>
        <taxon>Mycenaceae</taxon>
        <taxon>Mycena</taxon>
    </lineage>
</organism>
<reference evidence="1" key="1">
    <citation type="submission" date="2023-03" db="EMBL/GenBank/DDBJ databases">
        <title>Massive genome expansion in bonnet fungi (Mycena s.s.) driven by repeated elements and novel gene families across ecological guilds.</title>
        <authorList>
            <consortium name="Lawrence Berkeley National Laboratory"/>
            <person name="Harder C.B."/>
            <person name="Miyauchi S."/>
            <person name="Viragh M."/>
            <person name="Kuo A."/>
            <person name="Thoen E."/>
            <person name="Andreopoulos B."/>
            <person name="Lu D."/>
            <person name="Skrede I."/>
            <person name="Drula E."/>
            <person name="Henrissat B."/>
            <person name="Morin E."/>
            <person name="Kohler A."/>
            <person name="Barry K."/>
            <person name="LaButti K."/>
            <person name="Morin E."/>
            <person name="Salamov A."/>
            <person name="Lipzen A."/>
            <person name="Mereny Z."/>
            <person name="Hegedus B."/>
            <person name="Baldrian P."/>
            <person name="Stursova M."/>
            <person name="Weitz H."/>
            <person name="Taylor A."/>
            <person name="Grigoriev I.V."/>
            <person name="Nagy L.G."/>
            <person name="Martin F."/>
            <person name="Kauserud H."/>
        </authorList>
    </citation>
    <scope>NUCLEOTIDE SEQUENCE</scope>
    <source>
        <strain evidence="1">CBHHK002</strain>
    </source>
</reference>
<comment type="caution">
    <text evidence="1">The sequence shown here is derived from an EMBL/GenBank/DDBJ whole genome shotgun (WGS) entry which is preliminary data.</text>
</comment>
<gene>
    <name evidence="1" type="ORF">DFH08DRAFT_821852</name>
</gene>
<accession>A0AAD6Z9E3</accession>
<dbReference type="AlphaFoldDB" id="A0AAD6Z9E3"/>